<sequence length="113" mass="12462">MAHSSHFLTASTLTGDKVTNLKGESLGDLKDIMIDTDSGSIAYGVLSFGGVLGMGEKLFAVPWEALRVDSAKHELVLNVEKDRLKDAPGFDKDHWPNFADTTFVNSIRQYYIQ</sequence>
<evidence type="ECO:0000259" key="1">
    <source>
        <dbReference type="Pfam" id="PF05239"/>
    </source>
</evidence>
<comment type="caution">
    <text evidence="2">The sequence shown here is derived from an EMBL/GenBank/DDBJ whole genome shotgun (WGS) entry which is preliminary data.</text>
</comment>
<dbReference type="PANTHER" id="PTHR36505:SF1">
    <property type="entry name" value="BLR1072 PROTEIN"/>
    <property type="match status" value="1"/>
</dbReference>
<dbReference type="Pfam" id="PF05239">
    <property type="entry name" value="PRC"/>
    <property type="match status" value="1"/>
</dbReference>
<dbReference type="SUPFAM" id="SSF50346">
    <property type="entry name" value="PRC-barrel domain"/>
    <property type="match status" value="1"/>
</dbReference>
<feature type="domain" description="PRC-barrel" evidence="1">
    <location>
        <begin position="8"/>
        <end position="83"/>
    </location>
</feature>
<keyword evidence="3" id="KW-1185">Reference proteome</keyword>
<dbReference type="OrthoDB" id="286778at2"/>
<reference evidence="2 3" key="1">
    <citation type="submission" date="2018-07" db="EMBL/GenBank/DDBJ databases">
        <title>Dyella monticola sp. nov. and Dyella psychrodurans sp. nov. isolated from monsoon evergreen broad-leaved forest soil of Dinghu Mountain, China.</title>
        <authorList>
            <person name="Gao Z."/>
            <person name="Qiu L."/>
        </authorList>
    </citation>
    <scope>NUCLEOTIDE SEQUENCE [LARGE SCALE GENOMIC DNA]</scope>
    <source>
        <strain evidence="2 3">4G-K06</strain>
    </source>
</reference>
<dbReference type="AlphaFoldDB" id="A0A370WU60"/>
<dbReference type="RefSeq" id="WP_115496657.1">
    <property type="nucleotide sequence ID" value="NZ_QRBE01000011.1"/>
</dbReference>
<dbReference type="InterPro" id="IPR011033">
    <property type="entry name" value="PRC_barrel-like_sf"/>
</dbReference>
<protein>
    <submittedName>
        <fullName evidence="2">PRC-barrel domain containing protein</fullName>
    </submittedName>
</protein>
<proteinExistence type="predicted"/>
<dbReference type="Gene3D" id="2.30.30.240">
    <property type="entry name" value="PRC-barrel domain"/>
    <property type="match status" value="1"/>
</dbReference>
<gene>
    <name evidence="2" type="ORF">DWU98_16410</name>
</gene>
<dbReference type="EMBL" id="QRBE01000011">
    <property type="protein sequence ID" value="RDS79650.1"/>
    <property type="molecule type" value="Genomic_DNA"/>
</dbReference>
<dbReference type="InterPro" id="IPR027275">
    <property type="entry name" value="PRC-brl_dom"/>
</dbReference>
<dbReference type="Proteomes" id="UP000254258">
    <property type="component" value="Unassembled WGS sequence"/>
</dbReference>
<organism evidence="2 3">
    <name type="scientific">Dyella monticola</name>
    <dbReference type="NCBI Taxonomy" id="1927958"/>
    <lineage>
        <taxon>Bacteria</taxon>
        <taxon>Pseudomonadati</taxon>
        <taxon>Pseudomonadota</taxon>
        <taxon>Gammaproteobacteria</taxon>
        <taxon>Lysobacterales</taxon>
        <taxon>Rhodanobacteraceae</taxon>
        <taxon>Dyella</taxon>
    </lineage>
</organism>
<dbReference type="PANTHER" id="PTHR36505">
    <property type="entry name" value="BLR1072 PROTEIN"/>
    <property type="match status" value="1"/>
</dbReference>
<name>A0A370WU60_9GAMM</name>
<accession>A0A370WU60</accession>
<evidence type="ECO:0000313" key="3">
    <source>
        <dbReference type="Proteomes" id="UP000254258"/>
    </source>
</evidence>
<evidence type="ECO:0000313" key="2">
    <source>
        <dbReference type="EMBL" id="RDS79650.1"/>
    </source>
</evidence>